<dbReference type="InterPro" id="IPR011304">
    <property type="entry name" value="L-lactate_DH"/>
</dbReference>
<feature type="binding site" evidence="7">
    <location>
        <begin position="152"/>
        <end position="155"/>
    </location>
    <ligand>
        <name>substrate</name>
    </ligand>
</feature>
<protein>
    <recommendedName>
        <fullName evidence="3 7">L-lactate dehydrogenase</fullName>
        <shortName evidence="7">L-LDH</shortName>
        <ecNumber evidence="3 7">1.1.1.27</ecNumber>
    </recommendedName>
</protein>
<feature type="binding site" evidence="7">
    <location>
        <position position="92"/>
    </location>
    <ligand>
        <name>substrate</name>
    </ligand>
</feature>
<comment type="caution">
    <text evidence="12">The sequence shown here is derived from an EMBL/GenBank/DDBJ whole genome shotgun (WGS) entry which is preliminary data.</text>
</comment>
<dbReference type="InterPro" id="IPR036291">
    <property type="entry name" value="NAD(P)-bd_dom_sf"/>
</dbReference>
<feature type="domain" description="Lactate/malate dehydrogenase C-terminal" evidence="11">
    <location>
        <begin position="149"/>
        <end position="320"/>
    </location>
</feature>
<dbReference type="GO" id="GO:0006096">
    <property type="term" value="P:glycolytic process"/>
    <property type="evidence" value="ECO:0007669"/>
    <property type="project" value="UniProtKB-UniRule"/>
</dbReference>
<feature type="modified residue" description="Phosphotyrosine" evidence="7">
    <location>
        <position position="232"/>
    </location>
</feature>
<evidence type="ECO:0000256" key="3">
    <source>
        <dbReference type="ARBA" id="ARBA00012967"/>
    </source>
</evidence>
<feature type="binding site" evidence="9">
    <location>
        <begin position="13"/>
        <end position="18"/>
    </location>
    <ligand>
        <name>NAD(+)</name>
        <dbReference type="ChEBI" id="CHEBI:57540"/>
    </ligand>
</feature>
<feature type="binding site" evidence="9">
    <location>
        <position position="99"/>
    </location>
    <ligand>
        <name>NAD(+)</name>
        <dbReference type="ChEBI" id="CHEBI:57540"/>
    </ligand>
</feature>
<dbReference type="EMBL" id="SOFM01000011">
    <property type="protein sequence ID" value="TFC05994.1"/>
    <property type="molecule type" value="Genomic_DNA"/>
</dbReference>
<evidence type="ECO:0000256" key="9">
    <source>
        <dbReference type="PIRSR" id="PIRSR000102-3"/>
    </source>
</evidence>
<dbReference type="NCBIfam" id="TIGR01771">
    <property type="entry name" value="L-LDH-NAD"/>
    <property type="match status" value="1"/>
</dbReference>
<feature type="domain" description="Lactate/malate dehydrogenase N-terminal" evidence="10">
    <location>
        <begin position="8"/>
        <end position="146"/>
    </location>
</feature>
<keyword evidence="5 7" id="KW-0520">NAD</keyword>
<comment type="activity regulation">
    <text evidence="7">Allosterically activated by fructose 1,6-bisphosphate (FBP).</text>
</comment>
<dbReference type="PROSITE" id="PS00064">
    <property type="entry name" value="L_LDH"/>
    <property type="match status" value="1"/>
</dbReference>
<dbReference type="GO" id="GO:0005737">
    <property type="term" value="C:cytoplasm"/>
    <property type="evidence" value="ECO:0007669"/>
    <property type="project" value="UniProtKB-SubCell"/>
</dbReference>
<evidence type="ECO:0000256" key="6">
    <source>
        <dbReference type="ARBA" id="ARBA00049258"/>
    </source>
</evidence>
<feature type="binding site" evidence="7">
    <location>
        <position position="241"/>
    </location>
    <ligand>
        <name>substrate</name>
    </ligand>
</feature>
<evidence type="ECO:0000313" key="13">
    <source>
        <dbReference type="Proteomes" id="UP000297643"/>
    </source>
</evidence>
<evidence type="ECO:0000259" key="10">
    <source>
        <dbReference type="Pfam" id="PF00056"/>
    </source>
</evidence>
<comment type="pathway">
    <text evidence="1 7">Fermentation; pyruvate fermentation to lactate; (S)-lactate from pyruvate: step 1/1.</text>
</comment>
<evidence type="ECO:0000256" key="8">
    <source>
        <dbReference type="PIRSR" id="PIRSR000102-1"/>
    </source>
</evidence>
<feature type="binding site" evidence="7">
    <location>
        <position position="172"/>
    </location>
    <ligand>
        <name>beta-D-fructose 1,6-bisphosphate</name>
        <dbReference type="ChEBI" id="CHEBI:32966"/>
        <note>allosteric activator</note>
    </ligand>
</feature>
<dbReference type="InterPro" id="IPR001236">
    <property type="entry name" value="Lactate/malate_DH_N"/>
</dbReference>
<feature type="binding site" evidence="7">
    <location>
        <begin position="83"/>
        <end position="84"/>
    </location>
    <ligand>
        <name>NAD(+)</name>
        <dbReference type="ChEBI" id="CHEBI:57540"/>
    </ligand>
</feature>
<dbReference type="GO" id="GO:0004459">
    <property type="term" value="F:L-lactate dehydrogenase (NAD+) activity"/>
    <property type="evidence" value="ECO:0007669"/>
    <property type="project" value="UniProtKB-UniRule"/>
</dbReference>
<feature type="binding site" evidence="7 9">
    <location>
        <position position="38"/>
    </location>
    <ligand>
        <name>NAD(+)</name>
        <dbReference type="ChEBI" id="CHEBI:57540"/>
    </ligand>
</feature>
<dbReference type="PANTHER" id="PTHR43128:SF16">
    <property type="entry name" value="L-LACTATE DEHYDROGENASE"/>
    <property type="match status" value="1"/>
</dbReference>
<proteinExistence type="inferred from homology"/>
<feature type="binding site" evidence="7">
    <location>
        <position position="147"/>
    </location>
    <ligand>
        <name>NAD(+)</name>
        <dbReference type="ChEBI" id="CHEBI:57540"/>
    </ligand>
</feature>
<dbReference type="InterPro" id="IPR018177">
    <property type="entry name" value="L-lactate_DH_AS"/>
</dbReference>
<comment type="catalytic activity">
    <reaction evidence="6 7">
        <text>(S)-lactate + NAD(+) = pyruvate + NADH + H(+)</text>
        <dbReference type="Rhea" id="RHEA:23444"/>
        <dbReference type="ChEBI" id="CHEBI:15361"/>
        <dbReference type="ChEBI" id="CHEBI:15378"/>
        <dbReference type="ChEBI" id="CHEBI:16651"/>
        <dbReference type="ChEBI" id="CHEBI:57540"/>
        <dbReference type="ChEBI" id="CHEBI:57945"/>
        <dbReference type="EC" id="1.1.1.27"/>
    </reaction>
</comment>
<organism evidence="12 13">
    <name type="scientific">Cryobacterium mannosilyticum</name>
    <dbReference type="NCBI Taxonomy" id="1259190"/>
    <lineage>
        <taxon>Bacteria</taxon>
        <taxon>Bacillati</taxon>
        <taxon>Actinomycetota</taxon>
        <taxon>Actinomycetes</taxon>
        <taxon>Micrococcales</taxon>
        <taxon>Microbacteriaceae</taxon>
        <taxon>Cryobacterium</taxon>
    </lineage>
</organism>
<dbReference type="AlphaFoldDB" id="A0A4R8WE35"/>
<evidence type="ECO:0000259" key="11">
    <source>
        <dbReference type="Pfam" id="PF02866"/>
    </source>
</evidence>
<accession>A0A4R8WE35</accession>
<comment type="function">
    <text evidence="7">Catalyzes the conversion of lactate to pyruvate.</text>
</comment>
<evidence type="ECO:0000256" key="5">
    <source>
        <dbReference type="ARBA" id="ARBA00023027"/>
    </source>
</evidence>
<sequence>MSAIENSKLAIIGAGAVGTSLAYASLIRQSAREVVLYDINEAKVEAEVLDLAHGTQFTGASCVSGGSDLDAIAGANMVVITAGARQHPGQSRLDMAGVNVGILRELMPKLVERAPDAVFMIVTNPCDILTYAALHFSGLPSARVFGSGTVLDSSRLRWLLAHRVDVAIANVHAVIVGEHGDSEFPLWSQARVGPISLAQWVADDISPVTNGRAKFSEAEFEAITEDVKTAAYRVIAGKGATNYAIGLSGARIVEAVLRDEGAVLPVSSVLTGYRGVSKVALSVPTVVNADGVSRVIEVPFSDSEQTLFQHSADTLRATLDRLGLD</sequence>
<name>A0A4R8WE35_9MICO</name>
<comment type="subcellular location">
    <subcellularLocation>
        <location evidence="7">Cytoplasm</location>
    </subcellularLocation>
</comment>
<comment type="caution">
    <text evidence="7">Lacks conserved residue(s) required for the propagation of feature annotation.</text>
</comment>
<dbReference type="Proteomes" id="UP000297643">
    <property type="component" value="Unassembled WGS sequence"/>
</dbReference>
<dbReference type="GO" id="GO:0006089">
    <property type="term" value="P:lactate metabolic process"/>
    <property type="evidence" value="ECO:0007669"/>
    <property type="project" value="TreeGrafter"/>
</dbReference>
<comment type="subunit">
    <text evidence="7">Homotetramer.</text>
</comment>
<comment type="similarity">
    <text evidence="2 7">Belongs to the LDH/MDH superfamily. LDH family.</text>
</comment>
<evidence type="ECO:0000256" key="1">
    <source>
        <dbReference type="ARBA" id="ARBA00004843"/>
    </source>
</evidence>
<dbReference type="InterPro" id="IPR001557">
    <property type="entry name" value="L-lactate/malate_DH"/>
</dbReference>
<keyword evidence="7" id="KW-0021">Allosteric enzyme</keyword>
<dbReference type="Pfam" id="PF00056">
    <property type="entry name" value="Ldh_1_N"/>
    <property type="match status" value="1"/>
</dbReference>
<feature type="binding site" evidence="7">
    <location>
        <position position="17"/>
    </location>
    <ligand>
        <name>NAD(+)</name>
        <dbReference type="ChEBI" id="CHEBI:57540"/>
    </ligand>
</feature>
<dbReference type="InterPro" id="IPR022383">
    <property type="entry name" value="Lactate/malate_DH_C"/>
</dbReference>
<feature type="binding site" evidence="7">
    <location>
        <position position="157"/>
    </location>
    <ligand>
        <name>beta-D-fructose 1,6-bisphosphate</name>
        <dbReference type="ChEBI" id="CHEBI:32966"/>
        <note>allosteric activator</note>
    </ligand>
</feature>
<feature type="binding site" evidence="7 9">
    <location>
        <begin position="122"/>
        <end position="124"/>
    </location>
    <ligand>
        <name>NAD(+)</name>
        <dbReference type="ChEBI" id="CHEBI:57540"/>
    </ligand>
</feature>
<evidence type="ECO:0000256" key="7">
    <source>
        <dbReference type="HAMAP-Rule" id="MF_00488"/>
    </source>
</evidence>
<dbReference type="Gene3D" id="3.90.110.10">
    <property type="entry name" value="Lactate dehydrogenase/glycoside hydrolase, family 4, C-terminal"/>
    <property type="match status" value="1"/>
</dbReference>
<dbReference type="PIRSF" id="PIRSF000102">
    <property type="entry name" value="Lac_mal_DH"/>
    <property type="match status" value="1"/>
</dbReference>
<dbReference type="PRINTS" id="PR00086">
    <property type="entry name" value="LLDHDRGNASE"/>
</dbReference>
<keyword evidence="4 7" id="KW-0560">Oxidoreductase</keyword>
<dbReference type="Pfam" id="PF02866">
    <property type="entry name" value="Ldh_1_C"/>
    <property type="match status" value="1"/>
</dbReference>
<evidence type="ECO:0000256" key="4">
    <source>
        <dbReference type="ARBA" id="ARBA00023002"/>
    </source>
</evidence>
<dbReference type="EC" id="1.1.1.27" evidence="3 7"/>
<dbReference type="HAMAP" id="MF_00488">
    <property type="entry name" value="Lactate_dehydrog"/>
    <property type="match status" value="1"/>
</dbReference>
<dbReference type="SUPFAM" id="SSF51735">
    <property type="entry name" value="NAD(P)-binding Rossmann-fold domains"/>
    <property type="match status" value="1"/>
</dbReference>
<dbReference type="PANTHER" id="PTHR43128">
    <property type="entry name" value="L-2-HYDROXYCARBOXYLATE DEHYDROGENASE (NAD(P)(+))"/>
    <property type="match status" value="1"/>
</dbReference>
<feature type="binding site" evidence="7">
    <location>
        <position position="86"/>
    </location>
    <ligand>
        <name>substrate</name>
    </ligand>
</feature>
<gene>
    <name evidence="7" type="primary">ldh</name>
    <name evidence="12" type="ORF">E3O32_05195</name>
</gene>
<feature type="active site" description="Proton acceptor" evidence="7 8">
    <location>
        <position position="179"/>
    </location>
</feature>
<dbReference type="UniPathway" id="UPA00554">
    <property type="reaction ID" value="UER00611"/>
</dbReference>
<dbReference type="InterPro" id="IPR015955">
    <property type="entry name" value="Lactate_DH/Glyco_Ohase_4_C"/>
</dbReference>
<keyword evidence="7" id="KW-0597">Phosphoprotein</keyword>
<dbReference type="RefSeq" id="WP_134507469.1">
    <property type="nucleotide sequence ID" value="NZ_SOFM01000011.1"/>
</dbReference>
<dbReference type="Gene3D" id="3.40.50.720">
    <property type="entry name" value="NAD(P)-binding Rossmann-like Domain"/>
    <property type="match status" value="1"/>
</dbReference>
<dbReference type="SUPFAM" id="SSF56327">
    <property type="entry name" value="LDH C-terminal domain-like"/>
    <property type="match status" value="1"/>
</dbReference>
<evidence type="ECO:0000256" key="2">
    <source>
        <dbReference type="ARBA" id="ARBA00006054"/>
    </source>
</evidence>
<evidence type="ECO:0000313" key="12">
    <source>
        <dbReference type="EMBL" id="TFC05994.1"/>
    </source>
</evidence>
<keyword evidence="7" id="KW-0963">Cytoplasm</keyword>
<reference evidence="12 13" key="1">
    <citation type="submission" date="2019-03" db="EMBL/GenBank/DDBJ databases">
        <title>Genomics of glacier-inhabiting Cryobacterium strains.</title>
        <authorList>
            <person name="Liu Q."/>
            <person name="Xin Y.-H."/>
        </authorList>
    </citation>
    <scope>NUCLEOTIDE SEQUENCE [LARGE SCALE GENOMIC DNA]</scope>
    <source>
        <strain evidence="12 13">RHLT2-21</strain>
    </source>
</reference>
<feature type="binding site" evidence="7">
    <location>
        <position position="43"/>
    </location>
    <ligand>
        <name>NAD(+)</name>
        <dbReference type="ChEBI" id="CHEBI:57540"/>
    </ligand>
</feature>
<keyword evidence="13" id="KW-1185">Reference proteome</keyword>
<feature type="binding site" evidence="7">
    <location>
        <begin position="124"/>
        <end position="127"/>
    </location>
    <ligand>
        <name>substrate</name>
    </ligand>
</feature>